<protein>
    <submittedName>
        <fullName evidence="2">Uncharacterized protein</fullName>
    </submittedName>
</protein>
<reference evidence="2" key="2">
    <citation type="submission" date="2025-08" db="UniProtKB">
        <authorList>
            <consortium name="Ensembl"/>
        </authorList>
    </citation>
    <scope>IDENTIFICATION</scope>
</reference>
<accession>A0A4W5JWG9</accession>
<evidence type="ECO:0000313" key="3">
    <source>
        <dbReference type="Proteomes" id="UP000314982"/>
    </source>
</evidence>
<name>A0A4W5JWG9_9TELE</name>
<proteinExistence type="predicted"/>
<feature type="region of interest" description="Disordered" evidence="1">
    <location>
        <begin position="55"/>
        <end position="87"/>
    </location>
</feature>
<evidence type="ECO:0000256" key="1">
    <source>
        <dbReference type="SAM" id="MobiDB-lite"/>
    </source>
</evidence>
<dbReference type="STRING" id="62062.ENSHHUP00000004159"/>
<dbReference type="AlphaFoldDB" id="A0A4W5JWG9"/>
<organism evidence="2 3">
    <name type="scientific">Hucho hucho</name>
    <name type="common">huchen</name>
    <dbReference type="NCBI Taxonomy" id="62062"/>
    <lineage>
        <taxon>Eukaryota</taxon>
        <taxon>Metazoa</taxon>
        <taxon>Chordata</taxon>
        <taxon>Craniata</taxon>
        <taxon>Vertebrata</taxon>
        <taxon>Euteleostomi</taxon>
        <taxon>Actinopterygii</taxon>
        <taxon>Neopterygii</taxon>
        <taxon>Teleostei</taxon>
        <taxon>Protacanthopterygii</taxon>
        <taxon>Salmoniformes</taxon>
        <taxon>Salmonidae</taxon>
        <taxon>Salmoninae</taxon>
        <taxon>Hucho</taxon>
    </lineage>
</organism>
<sequence>MSTLTRTNEALSRLVFQSPAPMELKQTHLHQPANSEDIALNMTFDIINKKRLSPVPSKKMRLDPAVLSSSPTKHQDKASLGRKAMDSLRRRRPWIPSSVTQTCSGRILSAACWTPRGLNWEL</sequence>
<evidence type="ECO:0000313" key="2">
    <source>
        <dbReference type="Ensembl" id="ENSHHUP00000004159.1"/>
    </source>
</evidence>
<reference evidence="2" key="3">
    <citation type="submission" date="2025-09" db="UniProtKB">
        <authorList>
            <consortium name="Ensembl"/>
        </authorList>
    </citation>
    <scope>IDENTIFICATION</scope>
</reference>
<dbReference type="Ensembl" id="ENSHHUT00000004292.1">
    <property type="protein sequence ID" value="ENSHHUP00000004159.1"/>
    <property type="gene ID" value="ENSHHUG00000002603.1"/>
</dbReference>
<dbReference type="GeneTree" id="ENSGT00980000202247"/>
<keyword evidence="3" id="KW-1185">Reference proteome</keyword>
<feature type="compositionally biased region" description="Basic and acidic residues" evidence="1">
    <location>
        <begin position="73"/>
        <end position="87"/>
    </location>
</feature>
<dbReference type="Proteomes" id="UP000314982">
    <property type="component" value="Unassembled WGS sequence"/>
</dbReference>
<reference evidence="3" key="1">
    <citation type="submission" date="2018-06" db="EMBL/GenBank/DDBJ databases">
        <title>Genome assembly of Danube salmon.</title>
        <authorList>
            <person name="Macqueen D.J."/>
            <person name="Gundappa M.K."/>
        </authorList>
    </citation>
    <scope>NUCLEOTIDE SEQUENCE [LARGE SCALE GENOMIC DNA]</scope>
</reference>